<dbReference type="AlphaFoldDB" id="A0A0N4T5Y5"/>
<organism evidence="1">
    <name type="scientific">Brugia pahangi</name>
    <name type="common">Filarial nematode worm</name>
    <dbReference type="NCBI Taxonomy" id="6280"/>
    <lineage>
        <taxon>Eukaryota</taxon>
        <taxon>Metazoa</taxon>
        <taxon>Ecdysozoa</taxon>
        <taxon>Nematoda</taxon>
        <taxon>Chromadorea</taxon>
        <taxon>Rhabditida</taxon>
        <taxon>Spirurina</taxon>
        <taxon>Spiruromorpha</taxon>
        <taxon>Filarioidea</taxon>
        <taxon>Onchocercidae</taxon>
        <taxon>Brugia</taxon>
    </lineage>
</organism>
<protein>
    <submittedName>
        <fullName evidence="1">AATF-Che1 domain-containing protein</fullName>
    </submittedName>
</protein>
<dbReference type="STRING" id="6280.A0A0N4T5Y5"/>
<proteinExistence type="predicted"/>
<name>A0A0N4T5Y5_BRUPA</name>
<reference evidence="1" key="1">
    <citation type="submission" date="2017-02" db="UniProtKB">
        <authorList>
            <consortium name="WormBaseParasite"/>
        </authorList>
    </citation>
    <scope>IDENTIFICATION</scope>
</reference>
<evidence type="ECO:0000313" key="1">
    <source>
        <dbReference type="WBParaSite" id="BPAG_0000361801-mRNA-1"/>
    </source>
</evidence>
<sequence>LIFIIDFSLSDDEVSPADVLVSFVALSQRSLLHLEVGLEKSHLTNDDAGSGGGDENNDEQIISTLNVDVEDDGNSVANGDKRQQKSENLDRLDVLYRHWEGLSLNFEKQAENFQKRIERGKRSNRCRNAAVTQVLLFQIIHTEISISLSLALSFSLP</sequence>
<accession>A0A0N4T5Y5</accession>
<dbReference type="WBParaSite" id="BPAG_0000361801-mRNA-1">
    <property type="protein sequence ID" value="BPAG_0000361801-mRNA-1"/>
    <property type="gene ID" value="BPAG_0000361801"/>
</dbReference>